<evidence type="ECO:0000313" key="6">
    <source>
        <dbReference type="EMBL" id="MBZ5709314.1"/>
    </source>
</evidence>
<keyword evidence="1 5" id="KW-0732">Signal</keyword>
<dbReference type="InterPro" id="IPR016187">
    <property type="entry name" value="CTDL_fold"/>
</dbReference>
<accession>A0ABS7TM63</accession>
<dbReference type="RefSeq" id="WP_224191091.1">
    <property type="nucleotide sequence ID" value="NZ_JAIRAU010000005.1"/>
</dbReference>
<evidence type="ECO:0000256" key="4">
    <source>
        <dbReference type="SAM" id="MobiDB-lite"/>
    </source>
</evidence>
<evidence type="ECO:0000256" key="1">
    <source>
        <dbReference type="ARBA" id="ARBA00022729"/>
    </source>
</evidence>
<evidence type="ECO:0000313" key="7">
    <source>
        <dbReference type="Proteomes" id="UP001139031"/>
    </source>
</evidence>
<dbReference type="SUPFAM" id="SSF56436">
    <property type="entry name" value="C-type lectin-like"/>
    <property type="match status" value="1"/>
</dbReference>
<keyword evidence="3" id="KW-1015">Disulfide bond</keyword>
<reference evidence="6" key="1">
    <citation type="submission" date="2021-08" db="EMBL/GenBank/DDBJ databases">
        <authorList>
            <person name="Stevens D.C."/>
        </authorList>
    </citation>
    <scope>NUCLEOTIDE SEQUENCE</scope>
    <source>
        <strain evidence="6">DSM 53165</strain>
    </source>
</reference>
<name>A0ABS7TM63_9BACT</name>
<evidence type="ECO:0000256" key="3">
    <source>
        <dbReference type="ARBA" id="ARBA00023157"/>
    </source>
</evidence>
<comment type="caution">
    <text evidence="6">The sequence shown here is derived from an EMBL/GenBank/DDBJ whole genome shotgun (WGS) entry which is preliminary data.</text>
</comment>
<keyword evidence="2" id="KW-0677">Repeat</keyword>
<dbReference type="Proteomes" id="UP001139031">
    <property type="component" value="Unassembled WGS sequence"/>
</dbReference>
<dbReference type="PROSITE" id="PS51257">
    <property type="entry name" value="PROKAR_LIPOPROTEIN"/>
    <property type="match status" value="1"/>
</dbReference>
<dbReference type="EMBL" id="JAIRAU010000005">
    <property type="protein sequence ID" value="MBZ5709314.1"/>
    <property type="molecule type" value="Genomic_DNA"/>
</dbReference>
<feature type="compositionally biased region" description="Low complexity" evidence="4">
    <location>
        <begin position="27"/>
        <end position="66"/>
    </location>
</feature>
<sequence length="357" mass="36813">MHRSSLFSLAALLTLSVACARPRGEDSSTSSTSTTDSTASETTDTTATTNTTTTTETDTSTTSTTTPPAECGNAIVEGAEECDDGNEDDTDDCTMLCKSASCGDGFVQAGVEDCDDGNDDDSDTCALCKPAACGDGFVQTGVEDCDDANADDTDACVGMCKNATCGDGFVQTGVEDCDDEDEDDADECSNACEAPRVMFVTSTKFDGNLGGLTGADALCQAAADAVPALQGKTFKAWLSDDTDSPSTRLDVNFGGRYVLVNDTTVATGWTDLTDGMLAHAVDMTETGMMVGSGPWTNTKADGTVLGAEHCQNWTFGMVGQKGAYGFTTVTDATWTDAADSNSCSAASPLYCLEDPSS</sequence>
<feature type="signal peptide" evidence="5">
    <location>
        <begin position="1"/>
        <end position="20"/>
    </location>
</feature>
<protein>
    <submittedName>
        <fullName evidence="6">DUF1554 domain-containing protein</fullName>
    </submittedName>
</protein>
<evidence type="ECO:0000256" key="2">
    <source>
        <dbReference type="ARBA" id="ARBA00022737"/>
    </source>
</evidence>
<feature type="chain" id="PRO_5046504703" evidence="5">
    <location>
        <begin position="21"/>
        <end position="357"/>
    </location>
</feature>
<dbReference type="Pfam" id="PF13948">
    <property type="entry name" value="DUF4215"/>
    <property type="match status" value="1"/>
</dbReference>
<keyword evidence="7" id="KW-1185">Reference proteome</keyword>
<dbReference type="Gene3D" id="3.10.100.10">
    <property type="entry name" value="Mannose-Binding Protein A, subunit A"/>
    <property type="match status" value="1"/>
</dbReference>
<proteinExistence type="predicted"/>
<feature type="region of interest" description="Disordered" evidence="4">
    <location>
        <begin position="21"/>
        <end position="71"/>
    </location>
</feature>
<gene>
    <name evidence="6" type="ORF">K7C98_08570</name>
</gene>
<evidence type="ECO:0000256" key="5">
    <source>
        <dbReference type="SAM" id="SignalP"/>
    </source>
</evidence>
<dbReference type="InterPro" id="IPR016186">
    <property type="entry name" value="C-type_lectin-like/link_sf"/>
</dbReference>
<dbReference type="NCBIfam" id="TIGR02232">
    <property type="entry name" value="myxo_disulf_rpt"/>
    <property type="match status" value="1"/>
</dbReference>
<organism evidence="6 7">
    <name type="scientific">Nannocystis pusilla</name>
    <dbReference type="NCBI Taxonomy" id="889268"/>
    <lineage>
        <taxon>Bacteria</taxon>
        <taxon>Pseudomonadati</taxon>
        <taxon>Myxococcota</taxon>
        <taxon>Polyangia</taxon>
        <taxon>Nannocystales</taxon>
        <taxon>Nannocystaceae</taxon>
        <taxon>Nannocystis</taxon>
    </lineage>
</organism>
<dbReference type="InterPro" id="IPR011936">
    <property type="entry name" value="Myxo_disulph_rpt"/>
</dbReference>